<dbReference type="OrthoDB" id="6461651at2759"/>
<evidence type="ECO:0000313" key="3">
    <source>
        <dbReference type="Proteomes" id="UP000886998"/>
    </source>
</evidence>
<keyword evidence="3" id="KW-1185">Reference proteome</keyword>
<keyword evidence="1" id="KW-0732">Signal</keyword>
<name>A0A8X7BSW2_9ARAC</name>
<dbReference type="EMBL" id="BMAV01002825">
    <property type="protein sequence ID" value="GFY42003.1"/>
    <property type="molecule type" value="Genomic_DNA"/>
</dbReference>
<accession>A0A8X7BSW2</accession>
<feature type="chain" id="PRO_5036475546" evidence="1">
    <location>
        <begin position="18"/>
        <end position="91"/>
    </location>
</feature>
<protein>
    <submittedName>
        <fullName evidence="2">Uncharacterized protein</fullName>
    </submittedName>
</protein>
<reference evidence="2" key="1">
    <citation type="submission" date="2020-08" db="EMBL/GenBank/DDBJ databases">
        <title>Multicomponent nature underlies the extraordinary mechanical properties of spider dragline silk.</title>
        <authorList>
            <person name="Kono N."/>
            <person name="Nakamura H."/>
            <person name="Mori M."/>
            <person name="Yoshida Y."/>
            <person name="Ohtoshi R."/>
            <person name="Malay A.D."/>
            <person name="Moran D.A.P."/>
            <person name="Tomita M."/>
            <person name="Numata K."/>
            <person name="Arakawa K."/>
        </authorList>
    </citation>
    <scope>NUCLEOTIDE SEQUENCE</scope>
</reference>
<dbReference type="AlphaFoldDB" id="A0A8X7BSW2"/>
<evidence type="ECO:0000256" key="1">
    <source>
        <dbReference type="SAM" id="SignalP"/>
    </source>
</evidence>
<dbReference type="Proteomes" id="UP000886998">
    <property type="component" value="Unassembled WGS sequence"/>
</dbReference>
<organism evidence="2 3">
    <name type="scientific">Trichonephila inaurata madagascariensis</name>
    <dbReference type="NCBI Taxonomy" id="2747483"/>
    <lineage>
        <taxon>Eukaryota</taxon>
        <taxon>Metazoa</taxon>
        <taxon>Ecdysozoa</taxon>
        <taxon>Arthropoda</taxon>
        <taxon>Chelicerata</taxon>
        <taxon>Arachnida</taxon>
        <taxon>Araneae</taxon>
        <taxon>Araneomorphae</taxon>
        <taxon>Entelegynae</taxon>
        <taxon>Araneoidea</taxon>
        <taxon>Nephilidae</taxon>
        <taxon>Trichonephila</taxon>
        <taxon>Trichonephila inaurata</taxon>
    </lineage>
</organism>
<sequence length="91" mass="10091">MLLIFTLGLIHGLSCLGYHPLPETGSRLSPIGHLKYWTLYLVSNCGMFLRKKIQPTLAPEACRLKIYPTAAYGGRDLNGYLLKKSGPSNQL</sequence>
<comment type="caution">
    <text evidence="2">The sequence shown here is derived from an EMBL/GenBank/DDBJ whole genome shotgun (WGS) entry which is preliminary data.</text>
</comment>
<feature type="signal peptide" evidence="1">
    <location>
        <begin position="1"/>
        <end position="17"/>
    </location>
</feature>
<proteinExistence type="predicted"/>
<gene>
    <name evidence="2" type="ORF">TNIN_248491</name>
</gene>
<evidence type="ECO:0000313" key="2">
    <source>
        <dbReference type="EMBL" id="GFY42003.1"/>
    </source>
</evidence>